<dbReference type="PANTHER" id="PTHR47956">
    <property type="entry name" value="CYTOCHROME P450 71B11-RELATED"/>
    <property type="match status" value="1"/>
</dbReference>
<dbReference type="GO" id="GO:0005506">
    <property type="term" value="F:iron ion binding"/>
    <property type="evidence" value="ECO:0007669"/>
    <property type="project" value="InterPro"/>
</dbReference>
<dbReference type="PRINTS" id="PR00463">
    <property type="entry name" value="EP450I"/>
</dbReference>
<dbReference type="GO" id="GO:0016020">
    <property type="term" value="C:membrane"/>
    <property type="evidence" value="ECO:0007669"/>
    <property type="project" value="UniProtKB-SubCell"/>
</dbReference>
<dbReference type="Gene3D" id="1.10.630.10">
    <property type="entry name" value="Cytochrome P450"/>
    <property type="match status" value="1"/>
</dbReference>
<keyword evidence="4" id="KW-1133">Transmembrane helix</keyword>
<comment type="subcellular location">
    <subcellularLocation>
        <location evidence="1">Membrane</location>
        <topology evidence="1">Single-pass membrane protein</topology>
    </subcellularLocation>
</comment>
<evidence type="ECO:0000313" key="8">
    <source>
        <dbReference type="Proteomes" id="UP000516314"/>
    </source>
</evidence>
<dbReference type="Proteomes" id="UP000516314">
    <property type="component" value="Chromosome 2"/>
</dbReference>
<evidence type="ECO:0000256" key="2">
    <source>
        <dbReference type="ARBA" id="ARBA00010617"/>
    </source>
</evidence>
<proteinExistence type="inferred from homology"/>
<gene>
    <name evidence="7" type="ORF">AT9943_LOCUS6726</name>
</gene>
<dbReference type="InterPro" id="IPR001128">
    <property type="entry name" value="Cyt_P450"/>
</dbReference>
<dbReference type="InterPro" id="IPR036396">
    <property type="entry name" value="Cyt_P450_sf"/>
</dbReference>
<evidence type="ECO:0000256" key="6">
    <source>
        <dbReference type="ARBA" id="ARBA00023136"/>
    </source>
</evidence>
<dbReference type="AlphaFoldDB" id="A0A7G2E6B6"/>
<keyword evidence="6" id="KW-0472">Membrane</keyword>
<evidence type="ECO:0000256" key="1">
    <source>
        <dbReference type="ARBA" id="ARBA00004167"/>
    </source>
</evidence>
<evidence type="ECO:0000256" key="4">
    <source>
        <dbReference type="ARBA" id="ARBA00022989"/>
    </source>
</evidence>
<keyword evidence="3" id="KW-0812">Transmembrane</keyword>
<dbReference type="GO" id="GO:0004497">
    <property type="term" value="F:monooxygenase activity"/>
    <property type="evidence" value="ECO:0007669"/>
    <property type="project" value="InterPro"/>
</dbReference>
<dbReference type="Pfam" id="PF00067">
    <property type="entry name" value="p450"/>
    <property type="match status" value="1"/>
</dbReference>
<organism evidence="7 8">
    <name type="scientific">Arabidopsis thaliana</name>
    <name type="common">Mouse-ear cress</name>
    <dbReference type="NCBI Taxonomy" id="3702"/>
    <lineage>
        <taxon>Eukaryota</taxon>
        <taxon>Viridiplantae</taxon>
        <taxon>Streptophyta</taxon>
        <taxon>Embryophyta</taxon>
        <taxon>Tracheophyta</taxon>
        <taxon>Spermatophyta</taxon>
        <taxon>Magnoliopsida</taxon>
        <taxon>eudicotyledons</taxon>
        <taxon>Gunneridae</taxon>
        <taxon>Pentapetalae</taxon>
        <taxon>rosids</taxon>
        <taxon>malvids</taxon>
        <taxon>Brassicales</taxon>
        <taxon>Brassicaceae</taxon>
        <taxon>Camelineae</taxon>
        <taxon>Arabidopsis</taxon>
    </lineage>
</organism>
<sequence>MIWTMTELSRDPRVIKKLQEEIRAALGPNKEKITEEDLEKVEYLKMVIEEAFRLQPPAPLLLPRLTMSDINIQGYNIPKNTMVQINTYTIVRDPKTGQNLTSSSQRSLSITLSNTRVNILSYCRLEQDVGSVPGWPRGSPSSSSAFLAFFTSSIGVCPME</sequence>
<reference evidence="7 8" key="1">
    <citation type="submission" date="2020-09" db="EMBL/GenBank/DDBJ databases">
        <authorList>
            <person name="Ashkenazy H."/>
        </authorList>
    </citation>
    <scope>NUCLEOTIDE SEQUENCE [LARGE SCALE GENOMIC DNA]</scope>
    <source>
        <strain evidence="8">cv. Cdm-0</strain>
    </source>
</reference>
<dbReference type="InterPro" id="IPR050193">
    <property type="entry name" value="Cytochrome_P450_71"/>
</dbReference>
<evidence type="ECO:0000256" key="5">
    <source>
        <dbReference type="ARBA" id="ARBA00023002"/>
    </source>
</evidence>
<evidence type="ECO:0000313" key="7">
    <source>
        <dbReference type="EMBL" id="CAD5318497.1"/>
    </source>
</evidence>
<keyword evidence="5" id="KW-0560">Oxidoreductase</keyword>
<dbReference type="SUPFAM" id="SSF48264">
    <property type="entry name" value="Cytochrome P450"/>
    <property type="match status" value="1"/>
</dbReference>
<dbReference type="EMBL" id="LR881467">
    <property type="protein sequence ID" value="CAD5318497.1"/>
    <property type="molecule type" value="Genomic_DNA"/>
</dbReference>
<accession>A0A7G2E6B6</accession>
<evidence type="ECO:0000256" key="3">
    <source>
        <dbReference type="ARBA" id="ARBA00022692"/>
    </source>
</evidence>
<dbReference type="PANTHER" id="PTHR47956:SF6">
    <property type="entry name" value="CYTOCHROME P450 71B38-RELATED"/>
    <property type="match status" value="1"/>
</dbReference>
<dbReference type="GO" id="GO:0020037">
    <property type="term" value="F:heme binding"/>
    <property type="evidence" value="ECO:0007669"/>
    <property type="project" value="InterPro"/>
</dbReference>
<name>A0A7G2E6B6_ARATH</name>
<dbReference type="InterPro" id="IPR002401">
    <property type="entry name" value="Cyt_P450_E_grp-I"/>
</dbReference>
<protein>
    <submittedName>
        <fullName evidence="7">(thale cress) hypothetical protein</fullName>
    </submittedName>
</protein>
<comment type="similarity">
    <text evidence="2">Belongs to the cytochrome P450 family.</text>
</comment>
<dbReference type="GO" id="GO:0016705">
    <property type="term" value="F:oxidoreductase activity, acting on paired donors, with incorporation or reduction of molecular oxygen"/>
    <property type="evidence" value="ECO:0007669"/>
    <property type="project" value="InterPro"/>
</dbReference>